<reference evidence="1 2" key="1">
    <citation type="journal article" date="2023" name="Arcadia Sci">
        <title>De novo assembly of a long-read Amblyomma americanum tick genome.</title>
        <authorList>
            <person name="Chou S."/>
            <person name="Poskanzer K.E."/>
            <person name="Rollins M."/>
            <person name="Thuy-Boun P.S."/>
        </authorList>
    </citation>
    <scope>NUCLEOTIDE SEQUENCE [LARGE SCALE GENOMIC DNA]</scope>
    <source>
        <strain evidence="1">F_SG_1</strain>
        <tissue evidence="1">Salivary glands</tissue>
    </source>
</reference>
<sequence length="665" mass="75095">MTLDPCADFDRFMCSKIKFRDDNDVIWQKYQDNVVYPTLQRIHDDKASKAAHSLHRSCLRNLLDPSTSPKTIWRQVVDTLVSFTTSSQLDALELVGVLDIRYALGILLYVSVSTLADGNRSVHLSPAQHSTWPVFSDSVQIHKDLYRRFLEFTSLSLNLTARAAGITSLIRKISVNIFRRKGRTLRGPVSLLKHFLPIRSFEVWKASLLAAWASQEPVHILIISSSELFAAQLETFADRDQQDEVLAYILQVTSTKLFAHMLLVSSRRDLQLRLAACTEWVENLFHIWDAVAVARLGSQVKDEMLASLVKTTVEATKDEITNIFGKSNEGSQLRAFLSTLKFFDSRKLTSLYIAYLPKFAHDDFAKNVFAVREFQAKTKAIDSALNLQRSFFSNTGGLSTMLAILGEHILFSPMVYSVLNLECGPTAWFLNAPIIAVRLADELVWTMHTGLPDILNASAADKTLSCFYKHGYFLENLNYPHLALRIAARAFPFDDWNSHVAQHAVIFILLIIVTPPLRVPKPSSASPSCAADTVLELLIYANMTLDPCADFDRFMCSKIKFRDDDDVIWQKYQDTVVYPTLQRIYDDKASRAVHSLHRSCLRNLLDPSTTPETIWGQMVDTLVSFTTSRQLDALELVGVLHIRYALGILLYVSENSCGWKPECAP</sequence>
<organism evidence="1 2">
    <name type="scientific">Amblyomma americanum</name>
    <name type="common">Lone star tick</name>
    <dbReference type="NCBI Taxonomy" id="6943"/>
    <lineage>
        <taxon>Eukaryota</taxon>
        <taxon>Metazoa</taxon>
        <taxon>Ecdysozoa</taxon>
        <taxon>Arthropoda</taxon>
        <taxon>Chelicerata</taxon>
        <taxon>Arachnida</taxon>
        <taxon>Acari</taxon>
        <taxon>Parasitiformes</taxon>
        <taxon>Ixodida</taxon>
        <taxon>Ixodoidea</taxon>
        <taxon>Ixodidae</taxon>
        <taxon>Amblyomminae</taxon>
        <taxon>Amblyomma</taxon>
    </lineage>
</organism>
<evidence type="ECO:0000313" key="2">
    <source>
        <dbReference type="Proteomes" id="UP001321473"/>
    </source>
</evidence>
<dbReference type="EMBL" id="JARKHS020025964">
    <property type="protein sequence ID" value="KAK8766821.1"/>
    <property type="molecule type" value="Genomic_DNA"/>
</dbReference>
<name>A0AAQ4DWI1_AMBAM</name>
<keyword evidence="2" id="KW-1185">Reference proteome</keyword>
<protein>
    <submittedName>
        <fullName evidence="1">Uncharacterized protein</fullName>
    </submittedName>
</protein>
<dbReference type="AlphaFoldDB" id="A0AAQ4DWI1"/>
<comment type="caution">
    <text evidence="1">The sequence shown here is derived from an EMBL/GenBank/DDBJ whole genome shotgun (WGS) entry which is preliminary data.</text>
</comment>
<accession>A0AAQ4DWI1</accession>
<dbReference type="Proteomes" id="UP001321473">
    <property type="component" value="Unassembled WGS sequence"/>
</dbReference>
<evidence type="ECO:0000313" key="1">
    <source>
        <dbReference type="EMBL" id="KAK8766821.1"/>
    </source>
</evidence>
<gene>
    <name evidence="1" type="ORF">V5799_006394</name>
</gene>
<proteinExistence type="predicted"/>